<keyword evidence="2" id="KW-0413">Isomerase</keyword>
<gene>
    <name evidence="3" type="ORF">R4Z09_21070</name>
</gene>
<comment type="similarity">
    <text evidence="1">Belongs to the PrpF family.</text>
</comment>
<dbReference type="Pfam" id="PF04303">
    <property type="entry name" value="PrpF"/>
    <property type="match status" value="1"/>
</dbReference>
<accession>A0ABZ2CD47</accession>
<dbReference type="Gene3D" id="3.10.310.10">
    <property type="entry name" value="Diaminopimelate Epimerase, Chain A, domain 1"/>
    <property type="match status" value="2"/>
</dbReference>
<dbReference type="Proteomes" id="UP001357223">
    <property type="component" value="Chromosome"/>
</dbReference>
<sequence length="382" mass="41561">MIYLRVPVVVMRGGTSKGVFLKEENMPSDRLDWDEFLLDIMGSPDSRQIDGLGGANSLTSKVAIIKKSDIQDIDIDYTFAQVSIENQLVDFKGNCGNISSAVGPYAIEQGLVPAVEPITTVRIFNTNTQKVIIAEVEVENGHVKTEGLYSIPGVPGTGSPIYLSFTNAEGAVTGKLFPTGNPTDVVHSSKGPINVSIVDVANPLVFVNAQDIGLKGTELPHEFTQEKLKELEEIRAMAAEMCQFASKEEATRKSPAVPKMTIIAAPRDYIDVTGMERKAEDMDCTIRMMSMQKPHQALAITGAICTTAGAFLKDTILSDLVNVKQEVVRLGHPAGIMETKVDIIAGNMTAIKVVRTARIILEGYVYTKKNYQFISAMNYKLA</sequence>
<evidence type="ECO:0000313" key="4">
    <source>
        <dbReference type="Proteomes" id="UP001357223"/>
    </source>
</evidence>
<dbReference type="InterPro" id="IPR007400">
    <property type="entry name" value="PrpF-like"/>
</dbReference>
<proteinExistence type="inferred from homology"/>
<keyword evidence="4" id="KW-1185">Reference proteome</keyword>
<dbReference type="EMBL" id="CP137640">
    <property type="protein sequence ID" value="WVX79758.1"/>
    <property type="molecule type" value="Genomic_DNA"/>
</dbReference>
<organism evidence="3 4">
    <name type="scientific">Niallia oryzisoli</name>
    <dbReference type="NCBI Taxonomy" id="1737571"/>
    <lineage>
        <taxon>Bacteria</taxon>
        <taxon>Bacillati</taxon>
        <taxon>Bacillota</taxon>
        <taxon>Bacilli</taxon>
        <taxon>Bacillales</taxon>
        <taxon>Bacillaceae</taxon>
        <taxon>Niallia</taxon>
    </lineage>
</organism>
<dbReference type="PANTHER" id="PTHR43709:SF2">
    <property type="entry name" value="DUF453 DOMAIN PROTEIN (AFU_ORTHOLOGUE AFUA_6G00360)"/>
    <property type="match status" value="1"/>
</dbReference>
<evidence type="ECO:0000256" key="1">
    <source>
        <dbReference type="ARBA" id="ARBA00007673"/>
    </source>
</evidence>
<reference evidence="3 4" key="1">
    <citation type="submission" date="2023-10" db="EMBL/GenBank/DDBJ databases">
        <title>Niallia locisalis sp.nov. isolated from a salt pond sample.</title>
        <authorList>
            <person name="Li X.-J."/>
            <person name="Dong L."/>
        </authorList>
    </citation>
    <scope>NUCLEOTIDE SEQUENCE [LARGE SCALE GENOMIC DNA]</scope>
    <source>
        <strain evidence="3 4">DSM 29761</strain>
    </source>
</reference>
<dbReference type="PANTHER" id="PTHR43709">
    <property type="entry name" value="ACONITATE ISOMERASE-RELATED"/>
    <property type="match status" value="1"/>
</dbReference>
<evidence type="ECO:0000313" key="3">
    <source>
        <dbReference type="EMBL" id="WVX79758.1"/>
    </source>
</evidence>
<name>A0ABZ2CD47_9BACI</name>
<dbReference type="SUPFAM" id="SSF54506">
    <property type="entry name" value="Diaminopimelate epimerase-like"/>
    <property type="match status" value="2"/>
</dbReference>
<evidence type="ECO:0000256" key="2">
    <source>
        <dbReference type="ARBA" id="ARBA00023235"/>
    </source>
</evidence>
<protein>
    <submittedName>
        <fullName evidence="3">PrpF domain-containing protein</fullName>
    </submittedName>
</protein>